<dbReference type="STRING" id="502025.Hoch_3720"/>
<reference evidence="2 3" key="1">
    <citation type="journal article" date="2010" name="Stand. Genomic Sci.">
        <title>Complete genome sequence of Haliangium ochraceum type strain (SMP-2).</title>
        <authorList>
            <consortium name="US DOE Joint Genome Institute (JGI-PGF)"/>
            <person name="Ivanova N."/>
            <person name="Daum C."/>
            <person name="Lang E."/>
            <person name="Abt B."/>
            <person name="Kopitz M."/>
            <person name="Saunders E."/>
            <person name="Lapidus A."/>
            <person name="Lucas S."/>
            <person name="Glavina Del Rio T."/>
            <person name="Nolan M."/>
            <person name="Tice H."/>
            <person name="Copeland A."/>
            <person name="Cheng J.F."/>
            <person name="Chen F."/>
            <person name="Bruce D."/>
            <person name="Goodwin L."/>
            <person name="Pitluck S."/>
            <person name="Mavromatis K."/>
            <person name="Pati A."/>
            <person name="Mikhailova N."/>
            <person name="Chen A."/>
            <person name="Palaniappan K."/>
            <person name="Land M."/>
            <person name="Hauser L."/>
            <person name="Chang Y.J."/>
            <person name="Jeffries C.D."/>
            <person name="Detter J.C."/>
            <person name="Brettin T."/>
            <person name="Rohde M."/>
            <person name="Goker M."/>
            <person name="Bristow J."/>
            <person name="Markowitz V."/>
            <person name="Eisen J.A."/>
            <person name="Hugenholtz P."/>
            <person name="Kyrpides N.C."/>
            <person name="Klenk H.P."/>
        </authorList>
    </citation>
    <scope>NUCLEOTIDE SEQUENCE [LARGE SCALE GENOMIC DNA]</scope>
    <source>
        <strain evidence="3">DSM 14365 / CIP 107738 / JCM 11303 / AJ 13395 / SMP-2</strain>
    </source>
</reference>
<gene>
    <name evidence="2" type="ordered locus">Hoch_3720</name>
</gene>
<accession>D0LY70</accession>
<dbReference type="HOGENOM" id="CLU_1545496_0_0_7"/>
<dbReference type="RefSeq" id="WP_012828819.1">
    <property type="nucleotide sequence ID" value="NC_013440.1"/>
</dbReference>
<dbReference type="Proteomes" id="UP000001880">
    <property type="component" value="Chromosome"/>
</dbReference>
<dbReference type="EMBL" id="CP001804">
    <property type="protein sequence ID" value="ACY16220.1"/>
    <property type="molecule type" value="Genomic_DNA"/>
</dbReference>
<protein>
    <recommendedName>
        <fullName evidence="4">Lipoprotein</fullName>
    </recommendedName>
</protein>
<feature type="chain" id="PRO_5003011767" description="Lipoprotein" evidence="1">
    <location>
        <begin position="30"/>
        <end position="173"/>
    </location>
</feature>
<feature type="signal peptide" evidence="1">
    <location>
        <begin position="1"/>
        <end position="29"/>
    </location>
</feature>
<organism evidence="2 3">
    <name type="scientific">Haliangium ochraceum (strain DSM 14365 / JCM 11303 / SMP-2)</name>
    <dbReference type="NCBI Taxonomy" id="502025"/>
    <lineage>
        <taxon>Bacteria</taxon>
        <taxon>Pseudomonadati</taxon>
        <taxon>Myxococcota</taxon>
        <taxon>Polyangia</taxon>
        <taxon>Haliangiales</taxon>
        <taxon>Kofleriaceae</taxon>
        <taxon>Haliangium</taxon>
    </lineage>
</organism>
<proteinExistence type="predicted"/>
<evidence type="ECO:0000313" key="2">
    <source>
        <dbReference type="EMBL" id="ACY16220.1"/>
    </source>
</evidence>
<evidence type="ECO:0000256" key="1">
    <source>
        <dbReference type="SAM" id="SignalP"/>
    </source>
</evidence>
<sequence>MKRLHLRALVLSLGVALIATFAAPSTSLADPFDGDIITSHKRIPTSAKSKKAYFAKLRKANSKKFRENKEKQEWKIYFAAFFRRPLNDLEVTIKLYDVTDKQKHMKGNFEQYLEGRGQKSLISYIKLDRETFGVNRKILMTVENRGRVLAKTTFEIQGEVERYSGQADFTDEE</sequence>
<evidence type="ECO:0000313" key="3">
    <source>
        <dbReference type="Proteomes" id="UP000001880"/>
    </source>
</evidence>
<dbReference type="AlphaFoldDB" id="D0LY70"/>
<keyword evidence="3" id="KW-1185">Reference proteome</keyword>
<name>D0LY70_HALO1</name>
<dbReference type="KEGG" id="hoh:Hoch_3720"/>
<evidence type="ECO:0008006" key="4">
    <source>
        <dbReference type="Google" id="ProtNLM"/>
    </source>
</evidence>
<keyword evidence="1" id="KW-0732">Signal</keyword>